<dbReference type="PROSITE" id="PS00108">
    <property type="entry name" value="PROTEIN_KINASE_ST"/>
    <property type="match status" value="1"/>
</dbReference>
<keyword evidence="4" id="KW-0067">ATP-binding</keyword>
<keyword evidence="1" id="KW-0808">Transferase</keyword>
<dbReference type="Pfam" id="PF00069">
    <property type="entry name" value="Pkinase"/>
    <property type="match status" value="1"/>
</dbReference>
<comment type="similarity">
    <text evidence="5">Belongs to the protein kinase superfamily. STE Ser/Thr protein kinase family. MAP kinase kinase subfamily.</text>
</comment>
<dbReference type="Proteomes" id="UP000887540">
    <property type="component" value="Unplaced"/>
</dbReference>
<dbReference type="InterPro" id="IPR011009">
    <property type="entry name" value="Kinase-like_dom_sf"/>
</dbReference>
<sequence length="205" mass="23793">MPSSSNASTLDAASPLDDEPFLNILKFPGHEPTYLFNPLEFDFQEDIHANSNCVVKSYLFKPYNNFHVVVKAIQIPHSRNIIQKSQNEKRLKQLIDEVRNFRRLPQHPYIVDFYGFCRHEGQARIVMEHMDLSLEELYNYVHGYNQILPKVPEDIIGVIAHRILDALAFCKDHNIIHRDVKPRNVLLTLNGNVKLCDFGESRVLQ</sequence>
<evidence type="ECO:0000313" key="9">
    <source>
        <dbReference type="WBParaSite" id="ACRNAN_scaffold8062.g22838.t1"/>
    </source>
</evidence>
<proteinExistence type="inferred from homology"/>
<dbReference type="InterPro" id="IPR008271">
    <property type="entry name" value="Ser/Thr_kinase_AS"/>
</dbReference>
<keyword evidence="3" id="KW-0418">Kinase</keyword>
<evidence type="ECO:0000256" key="2">
    <source>
        <dbReference type="ARBA" id="ARBA00022741"/>
    </source>
</evidence>
<dbReference type="GO" id="GO:0005524">
    <property type="term" value="F:ATP binding"/>
    <property type="evidence" value="ECO:0007669"/>
    <property type="project" value="UniProtKB-KW"/>
</dbReference>
<evidence type="ECO:0000256" key="6">
    <source>
        <dbReference type="ARBA" id="ARBA00038999"/>
    </source>
</evidence>
<evidence type="ECO:0000259" key="7">
    <source>
        <dbReference type="PROSITE" id="PS50011"/>
    </source>
</evidence>
<protein>
    <recommendedName>
        <fullName evidence="6">mitogen-activated protein kinase kinase</fullName>
        <ecNumber evidence="6">2.7.12.2</ecNumber>
    </recommendedName>
</protein>
<keyword evidence="8" id="KW-1185">Reference proteome</keyword>
<feature type="domain" description="Protein kinase" evidence="7">
    <location>
        <begin position="41"/>
        <end position="205"/>
    </location>
</feature>
<evidence type="ECO:0000256" key="1">
    <source>
        <dbReference type="ARBA" id="ARBA00022679"/>
    </source>
</evidence>
<evidence type="ECO:0000256" key="3">
    <source>
        <dbReference type="ARBA" id="ARBA00022777"/>
    </source>
</evidence>
<name>A0A914EG14_9BILA</name>
<evidence type="ECO:0000313" key="8">
    <source>
        <dbReference type="Proteomes" id="UP000887540"/>
    </source>
</evidence>
<organism evidence="8 9">
    <name type="scientific">Acrobeloides nanus</name>
    <dbReference type="NCBI Taxonomy" id="290746"/>
    <lineage>
        <taxon>Eukaryota</taxon>
        <taxon>Metazoa</taxon>
        <taxon>Ecdysozoa</taxon>
        <taxon>Nematoda</taxon>
        <taxon>Chromadorea</taxon>
        <taxon>Rhabditida</taxon>
        <taxon>Tylenchina</taxon>
        <taxon>Cephalobomorpha</taxon>
        <taxon>Cephaloboidea</taxon>
        <taxon>Cephalobidae</taxon>
        <taxon>Acrobeloides</taxon>
    </lineage>
</organism>
<dbReference type="AlphaFoldDB" id="A0A914EG14"/>
<dbReference type="EC" id="2.7.12.2" evidence="6"/>
<dbReference type="SUPFAM" id="SSF56112">
    <property type="entry name" value="Protein kinase-like (PK-like)"/>
    <property type="match status" value="1"/>
</dbReference>
<dbReference type="PANTHER" id="PTHR48013">
    <property type="entry name" value="DUAL SPECIFICITY MITOGEN-ACTIVATED PROTEIN KINASE KINASE 5-RELATED"/>
    <property type="match status" value="1"/>
</dbReference>
<evidence type="ECO:0000256" key="4">
    <source>
        <dbReference type="ARBA" id="ARBA00022840"/>
    </source>
</evidence>
<evidence type="ECO:0000256" key="5">
    <source>
        <dbReference type="ARBA" id="ARBA00038035"/>
    </source>
</evidence>
<dbReference type="SMART" id="SM00220">
    <property type="entry name" value="S_TKc"/>
    <property type="match status" value="1"/>
</dbReference>
<dbReference type="GO" id="GO:0004708">
    <property type="term" value="F:MAP kinase kinase activity"/>
    <property type="evidence" value="ECO:0007669"/>
    <property type="project" value="UniProtKB-EC"/>
</dbReference>
<dbReference type="Gene3D" id="1.10.510.10">
    <property type="entry name" value="Transferase(Phosphotransferase) domain 1"/>
    <property type="match status" value="1"/>
</dbReference>
<dbReference type="InterPro" id="IPR000719">
    <property type="entry name" value="Prot_kinase_dom"/>
</dbReference>
<accession>A0A914EG14</accession>
<dbReference type="PANTHER" id="PTHR48013:SF15">
    <property type="entry name" value="DUAL SPECIFICITY MITOGEN-ACTIVATED PROTEIN KINASE KINASE 4"/>
    <property type="match status" value="1"/>
</dbReference>
<reference evidence="9" key="1">
    <citation type="submission" date="2022-11" db="UniProtKB">
        <authorList>
            <consortium name="WormBaseParasite"/>
        </authorList>
    </citation>
    <scope>IDENTIFICATION</scope>
</reference>
<dbReference type="WBParaSite" id="ACRNAN_scaffold8062.g22838.t1">
    <property type="protein sequence ID" value="ACRNAN_scaffold8062.g22838.t1"/>
    <property type="gene ID" value="ACRNAN_scaffold8062.g22838"/>
</dbReference>
<keyword evidence="2" id="KW-0547">Nucleotide-binding</keyword>
<dbReference type="PROSITE" id="PS50011">
    <property type="entry name" value="PROTEIN_KINASE_DOM"/>
    <property type="match status" value="1"/>
</dbReference>